<accession>A0A3Q8S6U8</accession>
<dbReference type="Gene3D" id="3.30.457.10">
    <property type="entry name" value="Copper amine oxidase-like, N-terminal domain"/>
    <property type="match status" value="1"/>
</dbReference>
<dbReference type="Proteomes" id="UP000273145">
    <property type="component" value="Chromosome"/>
</dbReference>
<organism evidence="2 3">
    <name type="scientific">Paenibacillus lentus</name>
    <dbReference type="NCBI Taxonomy" id="1338368"/>
    <lineage>
        <taxon>Bacteria</taxon>
        <taxon>Bacillati</taxon>
        <taxon>Bacillota</taxon>
        <taxon>Bacilli</taxon>
        <taxon>Bacillales</taxon>
        <taxon>Paenibacillaceae</taxon>
        <taxon>Paenibacillus</taxon>
    </lineage>
</organism>
<name>A0A3Q8S6U8_9BACL</name>
<evidence type="ECO:0000313" key="2">
    <source>
        <dbReference type="EMBL" id="AZK48621.1"/>
    </source>
</evidence>
<dbReference type="InterPro" id="IPR012854">
    <property type="entry name" value="Cu_amine_oxidase-like_N"/>
</dbReference>
<evidence type="ECO:0000313" key="3">
    <source>
        <dbReference type="Proteomes" id="UP000273145"/>
    </source>
</evidence>
<dbReference type="KEGG" id="plen:EIM92_22585"/>
<reference evidence="2 3" key="1">
    <citation type="submission" date="2018-11" db="EMBL/GenBank/DDBJ databases">
        <title>Genome sequencing of Paenibacillus lentus DSM25539(T).</title>
        <authorList>
            <person name="Kook J.-K."/>
            <person name="Park S.-N."/>
            <person name="Lim Y.K."/>
        </authorList>
    </citation>
    <scope>NUCLEOTIDE SEQUENCE [LARGE SCALE GENOMIC DNA]</scope>
    <source>
        <strain evidence="2 3">DSM 25539</strain>
    </source>
</reference>
<protein>
    <submittedName>
        <fullName evidence="2">Copper amine oxidase N-terminal domain-containing protein</fullName>
    </submittedName>
</protein>
<keyword evidence="3" id="KW-1185">Reference proteome</keyword>
<gene>
    <name evidence="2" type="ORF">EIM92_22585</name>
</gene>
<sequence>MFRRAYLFKSLAVGYNTVKITGGLKIMKKRIATALAMLLILMVLMPTMSLAKPLPLRVEVNTNRIYFPDEQPYVDKAQRVQVPVRFVSEALGAKVGWNAATKTVTVDLDSNRVVLVLGSKKYTVNGVEKQMDTAAARVGGRTFVPLRFISEGLDASVKWDSAVRTVYINTAGFDPSEVTQGSDQIVEENLHGFKIKYNTGSKMDIKKSSGEGTQALMAILIDFGMWGGDYEMQLEELEEILLQRVEEKTVKSVMSYVKTKKTPEPELKLKDFYDDTFLIRVVSNINSSIAVTIFYK</sequence>
<dbReference type="EMBL" id="CP034248">
    <property type="protein sequence ID" value="AZK48621.1"/>
    <property type="molecule type" value="Genomic_DNA"/>
</dbReference>
<dbReference type="Pfam" id="PF07833">
    <property type="entry name" value="Cu_amine_oxidN1"/>
    <property type="match status" value="1"/>
</dbReference>
<dbReference type="AlphaFoldDB" id="A0A3Q8S6U8"/>
<dbReference type="OrthoDB" id="2020910at2"/>
<evidence type="ECO:0000259" key="1">
    <source>
        <dbReference type="Pfam" id="PF07833"/>
    </source>
</evidence>
<dbReference type="InterPro" id="IPR036582">
    <property type="entry name" value="Mao_N_sf"/>
</dbReference>
<feature type="domain" description="Copper amine oxidase-like N-terminal" evidence="1">
    <location>
        <begin position="60"/>
        <end position="168"/>
    </location>
</feature>
<proteinExistence type="predicted"/>
<dbReference type="SUPFAM" id="SSF55383">
    <property type="entry name" value="Copper amine oxidase, domain N"/>
    <property type="match status" value="1"/>
</dbReference>